<feature type="compositionally biased region" description="Polar residues" evidence="1">
    <location>
        <begin position="167"/>
        <end position="177"/>
    </location>
</feature>
<dbReference type="OrthoDB" id="2432613at2759"/>
<keyword evidence="4" id="KW-1185">Reference proteome</keyword>
<dbReference type="EMBL" id="JAAAIP010000395">
    <property type="protein sequence ID" value="KAG0317977.1"/>
    <property type="molecule type" value="Genomic_DNA"/>
</dbReference>
<proteinExistence type="predicted"/>
<feature type="chain" id="PRO_5040180324" evidence="2">
    <location>
        <begin position="17"/>
        <end position="200"/>
    </location>
</feature>
<keyword evidence="2" id="KW-0732">Signal</keyword>
<evidence type="ECO:0000313" key="4">
    <source>
        <dbReference type="Proteomes" id="UP000738325"/>
    </source>
</evidence>
<dbReference type="AlphaFoldDB" id="A0A9P6REQ7"/>
<organism evidence="3 4">
    <name type="scientific">Dissophora globulifera</name>
    <dbReference type="NCBI Taxonomy" id="979702"/>
    <lineage>
        <taxon>Eukaryota</taxon>
        <taxon>Fungi</taxon>
        <taxon>Fungi incertae sedis</taxon>
        <taxon>Mucoromycota</taxon>
        <taxon>Mortierellomycotina</taxon>
        <taxon>Mortierellomycetes</taxon>
        <taxon>Mortierellales</taxon>
        <taxon>Mortierellaceae</taxon>
        <taxon>Dissophora</taxon>
    </lineage>
</organism>
<evidence type="ECO:0000256" key="1">
    <source>
        <dbReference type="SAM" id="MobiDB-lite"/>
    </source>
</evidence>
<dbReference type="Proteomes" id="UP000738325">
    <property type="component" value="Unassembled WGS sequence"/>
</dbReference>
<name>A0A9P6REQ7_9FUNG</name>
<feature type="region of interest" description="Disordered" evidence="1">
    <location>
        <begin position="141"/>
        <end position="178"/>
    </location>
</feature>
<feature type="signal peptide" evidence="2">
    <location>
        <begin position="1"/>
        <end position="16"/>
    </location>
</feature>
<accession>A0A9P6REQ7</accession>
<feature type="compositionally biased region" description="Low complexity" evidence="1">
    <location>
        <begin position="141"/>
        <end position="166"/>
    </location>
</feature>
<evidence type="ECO:0000256" key="2">
    <source>
        <dbReference type="SAM" id="SignalP"/>
    </source>
</evidence>
<comment type="caution">
    <text evidence="3">The sequence shown here is derived from an EMBL/GenBank/DDBJ whole genome shotgun (WGS) entry which is preliminary data.</text>
</comment>
<reference evidence="3" key="1">
    <citation type="journal article" date="2020" name="Fungal Divers.">
        <title>Resolving the Mortierellaceae phylogeny through synthesis of multi-gene phylogenetics and phylogenomics.</title>
        <authorList>
            <person name="Vandepol N."/>
            <person name="Liber J."/>
            <person name="Desiro A."/>
            <person name="Na H."/>
            <person name="Kennedy M."/>
            <person name="Barry K."/>
            <person name="Grigoriev I.V."/>
            <person name="Miller A.N."/>
            <person name="O'Donnell K."/>
            <person name="Stajich J.E."/>
            <person name="Bonito G."/>
        </authorList>
    </citation>
    <scope>NUCLEOTIDE SEQUENCE</scope>
    <source>
        <strain evidence="3">REB-010B</strain>
    </source>
</reference>
<gene>
    <name evidence="3" type="ORF">BGZ99_005934</name>
</gene>
<protein>
    <submittedName>
        <fullName evidence="3">Uncharacterized protein</fullName>
    </submittedName>
</protein>
<evidence type="ECO:0000313" key="3">
    <source>
        <dbReference type="EMBL" id="KAG0317977.1"/>
    </source>
</evidence>
<sequence length="200" mass="20345">MKSAIIFAIVAISAIAAQSGGSKSDDGRLFYSEPIRATIWEAGKTQTVSWTNVCKPENKGDLDIVLYLGSGNLNGTEQIRVPNLSPIGILNCLKSKSATVTLPANLTTSDMYAIHVDTEPLQSYSSPFTIKGISPPVTSAVPTSSATVPVASPSAPAPGTSSATGSKPSPESKTNDVAGSLKTLGATGAVLAAAIGSLLL</sequence>